<dbReference type="GO" id="GO:0030332">
    <property type="term" value="F:cyclin binding"/>
    <property type="evidence" value="ECO:0007669"/>
    <property type="project" value="TreeGrafter"/>
</dbReference>
<dbReference type="GO" id="GO:0005634">
    <property type="term" value="C:nucleus"/>
    <property type="evidence" value="ECO:0007669"/>
    <property type="project" value="UniProtKB-SubCell"/>
</dbReference>
<evidence type="ECO:0000256" key="7">
    <source>
        <dbReference type="ARBA" id="ARBA00022777"/>
    </source>
</evidence>
<dbReference type="PROSITE" id="PS00108">
    <property type="entry name" value="PROTEIN_KINASE_ST"/>
    <property type="match status" value="1"/>
</dbReference>
<proteinExistence type="inferred from homology"/>
<dbReference type="GO" id="GO:0010468">
    <property type="term" value="P:regulation of gene expression"/>
    <property type="evidence" value="ECO:0007669"/>
    <property type="project" value="TreeGrafter"/>
</dbReference>
<dbReference type="InterPro" id="IPR017441">
    <property type="entry name" value="Protein_kinase_ATP_BS"/>
</dbReference>
<reference evidence="16 17" key="2">
    <citation type="submission" date="2016-05" db="EMBL/GenBank/DDBJ databases">
        <title>Lineage-specific infection strategies underlie the spectrum of fungal disease in amphibians.</title>
        <authorList>
            <person name="Cuomo C.A."/>
            <person name="Farrer R.A."/>
            <person name="James T."/>
            <person name="Longcore J."/>
            <person name="Birren B."/>
        </authorList>
    </citation>
    <scope>NUCLEOTIDE SEQUENCE [LARGE SCALE GENOMIC DNA]</scope>
    <source>
        <strain evidence="16 17">JEL423</strain>
    </source>
</reference>
<evidence type="ECO:0000256" key="8">
    <source>
        <dbReference type="ARBA" id="ARBA00022840"/>
    </source>
</evidence>
<comment type="catalytic activity">
    <reaction evidence="11">
        <text>L-threonyl-[protein] + ATP = O-phospho-L-threonyl-[protein] + ADP + H(+)</text>
        <dbReference type="Rhea" id="RHEA:46608"/>
        <dbReference type="Rhea" id="RHEA-COMP:11060"/>
        <dbReference type="Rhea" id="RHEA-COMP:11605"/>
        <dbReference type="ChEBI" id="CHEBI:15378"/>
        <dbReference type="ChEBI" id="CHEBI:30013"/>
        <dbReference type="ChEBI" id="CHEBI:30616"/>
        <dbReference type="ChEBI" id="CHEBI:61977"/>
        <dbReference type="ChEBI" id="CHEBI:456216"/>
        <dbReference type="EC" id="2.7.11.22"/>
    </reaction>
</comment>
<evidence type="ECO:0000256" key="6">
    <source>
        <dbReference type="ARBA" id="ARBA00022741"/>
    </source>
</evidence>
<evidence type="ECO:0000256" key="3">
    <source>
        <dbReference type="ARBA" id="ARBA00012425"/>
    </source>
</evidence>
<evidence type="ECO:0000259" key="15">
    <source>
        <dbReference type="PROSITE" id="PS50011"/>
    </source>
</evidence>
<evidence type="ECO:0000256" key="11">
    <source>
        <dbReference type="ARBA" id="ARBA00047811"/>
    </source>
</evidence>
<keyword evidence="6 13" id="KW-0547">Nucleotide-binding</keyword>
<dbReference type="EMBL" id="DS022300">
    <property type="protein sequence ID" value="OAJ36880.1"/>
    <property type="molecule type" value="Genomic_DNA"/>
</dbReference>
<dbReference type="GO" id="GO:0000082">
    <property type="term" value="P:G1/S transition of mitotic cell cycle"/>
    <property type="evidence" value="ECO:0007669"/>
    <property type="project" value="TreeGrafter"/>
</dbReference>
<evidence type="ECO:0000256" key="13">
    <source>
        <dbReference type="PROSITE-ProRule" id="PRU10141"/>
    </source>
</evidence>
<comment type="similarity">
    <text evidence="2">Belongs to the protein kinase superfamily. CMGC Ser/Thr protein kinase family. CDC2/CDKX subfamily.</text>
</comment>
<name>A0A177WBA3_BATDL</name>
<reference evidence="16 17" key="1">
    <citation type="submission" date="2006-10" db="EMBL/GenBank/DDBJ databases">
        <title>The Genome Sequence of Batrachochytrium dendrobatidis JEL423.</title>
        <authorList>
            <consortium name="The Broad Institute Genome Sequencing Platform"/>
            <person name="Birren B."/>
            <person name="Lander E."/>
            <person name="Galagan J."/>
            <person name="Cuomo C."/>
            <person name="Devon K."/>
            <person name="Jaffe D."/>
            <person name="Butler J."/>
            <person name="Alvarez P."/>
            <person name="Gnerre S."/>
            <person name="Grabherr M."/>
            <person name="Kleber M."/>
            <person name="Mauceli E."/>
            <person name="Brockman W."/>
            <person name="Young S."/>
            <person name="LaButti K."/>
            <person name="Sykes S."/>
            <person name="DeCaprio D."/>
            <person name="Crawford M."/>
            <person name="Koehrsen M."/>
            <person name="Engels R."/>
            <person name="Montgomery P."/>
            <person name="Pearson M."/>
            <person name="Howarth C."/>
            <person name="Larson L."/>
            <person name="White J."/>
            <person name="O'Leary S."/>
            <person name="Kodira C."/>
            <person name="Zeng Q."/>
            <person name="Yandava C."/>
            <person name="Alvarado L."/>
            <person name="Longcore J."/>
            <person name="James T."/>
        </authorList>
    </citation>
    <scope>NUCLEOTIDE SEQUENCE [LARGE SCALE GENOMIC DNA]</scope>
    <source>
        <strain evidence="16 17">JEL423</strain>
    </source>
</reference>
<dbReference type="AlphaFoldDB" id="A0A177WBA3"/>
<dbReference type="Gene3D" id="3.30.200.20">
    <property type="entry name" value="Phosphorylase Kinase, domain 1"/>
    <property type="match status" value="1"/>
</dbReference>
<dbReference type="FunFam" id="1.10.510.10:FF:000624">
    <property type="entry name" value="Mitogen-activated protein kinase"/>
    <property type="match status" value="1"/>
</dbReference>
<dbReference type="InterPro" id="IPR011009">
    <property type="entry name" value="Kinase-like_dom_sf"/>
</dbReference>
<feature type="binding site" evidence="13">
    <location>
        <position position="57"/>
    </location>
    <ligand>
        <name>ATP</name>
        <dbReference type="ChEBI" id="CHEBI:30616"/>
    </ligand>
</feature>
<dbReference type="InterPro" id="IPR000719">
    <property type="entry name" value="Prot_kinase_dom"/>
</dbReference>
<evidence type="ECO:0000256" key="14">
    <source>
        <dbReference type="RuleBase" id="RU000304"/>
    </source>
</evidence>
<organism evidence="16 17">
    <name type="scientific">Batrachochytrium dendrobatidis (strain JEL423)</name>
    <dbReference type="NCBI Taxonomy" id="403673"/>
    <lineage>
        <taxon>Eukaryota</taxon>
        <taxon>Fungi</taxon>
        <taxon>Fungi incertae sedis</taxon>
        <taxon>Chytridiomycota</taxon>
        <taxon>Chytridiomycota incertae sedis</taxon>
        <taxon>Chytridiomycetes</taxon>
        <taxon>Rhizophydiales</taxon>
        <taxon>Rhizophydiales incertae sedis</taxon>
        <taxon>Batrachochytrium</taxon>
    </lineage>
</organism>
<dbReference type="PANTHER" id="PTHR24056:SF254">
    <property type="entry name" value="CYCLIN-DEPENDENT KINASE 2"/>
    <property type="match status" value="1"/>
</dbReference>
<dbReference type="GO" id="GO:0005524">
    <property type="term" value="F:ATP binding"/>
    <property type="evidence" value="ECO:0007669"/>
    <property type="project" value="UniProtKB-UniRule"/>
</dbReference>
<protein>
    <recommendedName>
        <fullName evidence="10">Cyclin-dependent kinase 1</fullName>
        <ecNumber evidence="3">2.7.11.22</ecNumber>
    </recommendedName>
</protein>
<dbReference type="Proteomes" id="UP000077115">
    <property type="component" value="Unassembled WGS sequence"/>
</dbReference>
<evidence type="ECO:0000256" key="2">
    <source>
        <dbReference type="ARBA" id="ARBA00006485"/>
    </source>
</evidence>
<evidence type="ECO:0000313" key="17">
    <source>
        <dbReference type="Proteomes" id="UP000077115"/>
    </source>
</evidence>
<dbReference type="SMART" id="SM00220">
    <property type="entry name" value="S_TKc"/>
    <property type="match status" value="1"/>
</dbReference>
<gene>
    <name evidence="16" type="ORF">BDEG_20991</name>
</gene>
<evidence type="ECO:0000313" key="16">
    <source>
        <dbReference type="EMBL" id="OAJ36880.1"/>
    </source>
</evidence>
<keyword evidence="9" id="KW-0539">Nucleus</keyword>
<sequence length="366" mass="41770">MIGFNACSPIKPESHNSLLELPSVWAKYRKGKELGRGVYGVVFKATHIESGELVAVKRTPMDEEGIGATTLREACILNRNNIRDYELHRRFQPHSFNRRMNAENIVQVHEVFQDLPHRFIYLVMDYAETDLAKHIKAYVCKAMLEQTNDFSSEQQLSLLSLDDKIELGLPRETVRDCMSQILAGLAFAHGRRLMHRDLKPSNILVNYSVRGDMSSKLKLKIADFGLARVRSFPDKRHYTPETVTMLYRAPEIFFGVREYGAVIDIWSCGCIFAELVRGRPLFDGETEISVLNDIQRKLGPIKASDVRNMSLPDIISFQNHSQKTPLSNYVLLDPIGLNLLEKMLVYNADDRISSQTSLPRARFTTH</sequence>
<evidence type="ECO:0000256" key="12">
    <source>
        <dbReference type="ARBA" id="ARBA00048367"/>
    </source>
</evidence>
<dbReference type="GO" id="GO:0000307">
    <property type="term" value="C:cyclin-dependent protein kinase holoenzyme complex"/>
    <property type="evidence" value="ECO:0007669"/>
    <property type="project" value="TreeGrafter"/>
</dbReference>
<comment type="catalytic activity">
    <reaction evidence="12">
        <text>L-seryl-[protein] + ATP = O-phospho-L-seryl-[protein] + ADP + H(+)</text>
        <dbReference type="Rhea" id="RHEA:17989"/>
        <dbReference type="Rhea" id="RHEA-COMP:9863"/>
        <dbReference type="Rhea" id="RHEA-COMP:11604"/>
        <dbReference type="ChEBI" id="CHEBI:15378"/>
        <dbReference type="ChEBI" id="CHEBI:29999"/>
        <dbReference type="ChEBI" id="CHEBI:30616"/>
        <dbReference type="ChEBI" id="CHEBI:83421"/>
        <dbReference type="ChEBI" id="CHEBI:456216"/>
        <dbReference type="EC" id="2.7.11.22"/>
    </reaction>
</comment>
<evidence type="ECO:0000256" key="9">
    <source>
        <dbReference type="ARBA" id="ARBA00023242"/>
    </source>
</evidence>
<keyword evidence="8 13" id="KW-0067">ATP-binding</keyword>
<dbReference type="PROSITE" id="PS00107">
    <property type="entry name" value="PROTEIN_KINASE_ATP"/>
    <property type="match status" value="1"/>
</dbReference>
<keyword evidence="5" id="KW-0808">Transferase</keyword>
<dbReference type="InterPro" id="IPR050108">
    <property type="entry name" value="CDK"/>
</dbReference>
<keyword evidence="4 14" id="KW-0723">Serine/threonine-protein kinase</keyword>
<dbReference type="PROSITE" id="PS50011">
    <property type="entry name" value="PROTEIN_KINASE_DOM"/>
    <property type="match status" value="1"/>
</dbReference>
<dbReference type="Gene3D" id="1.10.510.10">
    <property type="entry name" value="Transferase(Phosphotransferase) domain 1"/>
    <property type="match status" value="1"/>
</dbReference>
<dbReference type="GO" id="GO:0005737">
    <property type="term" value="C:cytoplasm"/>
    <property type="evidence" value="ECO:0007669"/>
    <property type="project" value="TreeGrafter"/>
</dbReference>
<dbReference type="EC" id="2.7.11.22" evidence="3"/>
<dbReference type="SUPFAM" id="SSF56112">
    <property type="entry name" value="Protein kinase-like (PK-like)"/>
    <property type="match status" value="1"/>
</dbReference>
<dbReference type="VEuPathDB" id="FungiDB:BDEG_20991"/>
<dbReference type="PANTHER" id="PTHR24056">
    <property type="entry name" value="CELL DIVISION PROTEIN KINASE"/>
    <property type="match status" value="1"/>
</dbReference>
<evidence type="ECO:0000256" key="5">
    <source>
        <dbReference type="ARBA" id="ARBA00022679"/>
    </source>
</evidence>
<dbReference type="GO" id="GO:0007165">
    <property type="term" value="P:signal transduction"/>
    <property type="evidence" value="ECO:0007669"/>
    <property type="project" value="TreeGrafter"/>
</dbReference>
<evidence type="ECO:0000256" key="4">
    <source>
        <dbReference type="ARBA" id="ARBA00022527"/>
    </source>
</evidence>
<comment type="subcellular location">
    <subcellularLocation>
        <location evidence="1">Nucleus</location>
    </subcellularLocation>
</comment>
<keyword evidence="7" id="KW-0418">Kinase</keyword>
<dbReference type="OrthoDB" id="192887at2759"/>
<dbReference type="InterPro" id="IPR008271">
    <property type="entry name" value="Ser/Thr_kinase_AS"/>
</dbReference>
<accession>A0A177WBA3</accession>
<feature type="non-terminal residue" evidence="16">
    <location>
        <position position="1"/>
    </location>
</feature>
<evidence type="ECO:0000256" key="1">
    <source>
        <dbReference type="ARBA" id="ARBA00004123"/>
    </source>
</evidence>
<dbReference type="Pfam" id="PF00069">
    <property type="entry name" value="Pkinase"/>
    <property type="match status" value="1"/>
</dbReference>
<dbReference type="GO" id="GO:0010389">
    <property type="term" value="P:regulation of G2/M transition of mitotic cell cycle"/>
    <property type="evidence" value="ECO:0007669"/>
    <property type="project" value="TreeGrafter"/>
</dbReference>
<dbReference type="STRING" id="403673.A0A177WBA3"/>
<dbReference type="GO" id="GO:0004693">
    <property type="term" value="F:cyclin-dependent protein serine/threonine kinase activity"/>
    <property type="evidence" value="ECO:0007669"/>
    <property type="project" value="UniProtKB-EC"/>
</dbReference>
<feature type="domain" description="Protein kinase" evidence="15">
    <location>
        <begin position="28"/>
        <end position="366"/>
    </location>
</feature>
<evidence type="ECO:0000256" key="10">
    <source>
        <dbReference type="ARBA" id="ARBA00039266"/>
    </source>
</evidence>